<dbReference type="Pfam" id="PF13432">
    <property type="entry name" value="TPR_16"/>
    <property type="match status" value="1"/>
</dbReference>
<accession>A0ABZ2N280</accession>
<dbReference type="SMART" id="SM00028">
    <property type="entry name" value="TPR"/>
    <property type="match status" value="7"/>
</dbReference>
<dbReference type="Proteomes" id="UP001387364">
    <property type="component" value="Chromosome"/>
</dbReference>
<evidence type="ECO:0000256" key="3">
    <source>
        <dbReference type="PROSITE-ProRule" id="PRU00339"/>
    </source>
</evidence>
<dbReference type="PANTHER" id="PTHR44943">
    <property type="entry name" value="CELLULOSE SYNTHASE OPERON PROTEIN C"/>
    <property type="match status" value="1"/>
</dbReference>
<keyword evidence="5" id="KW-1185">Reference proteome</keyword>
<reference evidence="4 5" key="1">
    <citation type="submission" date="2024-02" db="EMBL/GenBank/DDBJ databases">
        <title>Seven novel Bacillus-like species.</title>
        <authorList>
            <person name="Liu G."/>
        </authorList>
    </citation>
    <scope>NUCLEOTIDE SEQUENCE [LARGE SCALE GENOMIC DNA]</scope>
    <source>
        <strain evidence="4 5">FJAT-52991</strain>
    </source>
</reference>
<proteinExistence type="predicted"/>
<dbReference type="RefSeq" id="WP_338749668.1">
    <property type="nucleotide sequence ID" value="NZ_CP147404.1"/>
</dbReference>
<name>A0ABZ2N280_9BACI</name>
<evidence type="ECO:0000256" key="1">
    <source>
        <dbReference type="ARBA" id="ARBA00022737"/>
    </source>
</evidence>
<dbReference type="PROSITE" id="PS50005">
    <property type="entry name" value="TPR"/>
    <property type="match status" value="3"/>
</dbReference>
<dbReference type="SUPFAM" id="SSF48452">
    <property type="entry name" value="TPR-like"/>
    <property type="match status" value="1"/>
</dbReference>
<dbReference type="EMBL" id="CP147404">
    <property type="protein sequence ID" value="WXB91808.1"/>
    <property type="molecule type" value="Genomic_DNA"/>
</dbReference>
<sequence>MSYAQQMMDCLQQGDEQQARSLFKKVLSFSSDDEKYSLAEQLYHLGFLNETKELYEGLLKNYPDEGELRVLLAEVLVEMDEEEEAMLQLDQMDESDEFFPRSLLLLADLYQMQGLYEVSEQKLLKAKRLLPDEPVIQFALAELYLEQGKFLEAIKNYRELLALEEEVIAGVSIHQRVAEALSAGGAFEESLYHYEKALDHKIEINTLFGYAFTAFQAGHDRTAIEKFNEVKALDPDYHSIYLYLARAYEREEELEKGLEVAKEGISHDEFHKELFFIAGKLSLKLAKEEEAEVFFREALALDPEYSEAGLTLNKLLLHQERYEEALEISALLKKEGDADPQFIWDEAKAYNGMENYHQALKSYEEAYNFFNTNHLFLEEYGYFLMEEGKRKEAWQMFNELLKTDPTNEEWLSLIERLRD</sequence>
<keyword evidence="1" id="KW-0677">Repeat</keyword>
<organism evidence="4 5">
    <name type="scientific">Bacillus kandeliae</name>
    <dbReference type="NCBI Taxonomy" id="3129297"/>
    <lineage>
        <taxon>Bacteria</taxon>
        <taxon>Bacillati</taxon>
        <taxon>Bacillota</taxon>
        <taxon>Bacilli</taxon>
        <taxon>Bacillales</taxon>
        <taxon>Bacillaceae</taxon>
        <taxon>Bacillus</taxon>
    </lineage>
</organism>
<feature type="repeat" description="TPR" evidence="3">
    <location>
        <begin position="272"/>
        <end position="305"/>
    </location>
</feature>
<feature type="repeat" description="TPR" evidence="3">
    <location>
        <begin position="374"/>
        <end position="407"/>
    </location>
</feature>
<dbReference type="InterPro" id="IPR011990">
    <property type="entry name" value="TPR-like_helical_dom_sf"/>
</dbReference>
<dbReference type="Gene3D" id="1.25.40.10">
    <property type="entry name" value="Tetratricopeptide repeat domain"/>
    <property type="match status" value="3"/>
</dbReference>
<dbReference type="PANTHER" id="PTHR44943:SF8">
    <property type="entry name" value="TPR REPEAT-CONTAINING PROTEIN MJ0263"/>
    <property type="match status" value="1"/>
</dbReference>
<keyword evidence="2 3" id="KW-0802">TPR repeat</keyword>
<dbReference type="InterPro" id="IPR019734">
    <property type="entry name" value="TPR_rpt"/>
</dbReference>
<feature type="repeat" description="TPR" evidence="3">
    <location>
        <begin position="134"/>
        <end position="167"/>
    </location>
</feature>
<evidence type="ECO:0000313" key="4">
    <source>
        <dbReference type="EMBL" id="WXB91808.1"/>
    </source>
</evidence>
<dbReference type="Pfam" id="PF13429">
    <property type="entry name" value="TPR_15"/>
    <property type="match status" value="1"/>
</dbReference>
<dbReference type="InterPro" id="IPR051685">
    <property type="entry name" value="Ycf3/AcsC/BcsC/TPR_MFPF"/>
</dbReference>
<evidence type="ECO:0000313" key="5">
    <source>
        <dbReference type="Proteomes" id="UP001387364"/>
    </source>
</evidence>
<gene>
    <name evidence="4" type="ORF">WDJ61_11070</name>
</gene>
<evidence type="ECO:0000256" key="2">
    <source>
        <dbReference type="ARBA" id="ARBA00022803"/>
    </source>
</evidence>
<protein>
    <submittedName>
        <fullName evidence="4">Tetratricopeptide repeat protein</fullName>
    </submittedName>
</protein>